<dbReference type="GO" id="GO:0005634">
    <property type="term" value="C:nucleus"/>
    <property type="evidence" value="ECO:0007669"/>
    <property type="project" value="TreeGrafter"/>
</dbReference>
<dbReference type="GO" id="GO:0016926">
    <property type="term" value="P:protein desumoylation"/>
    <property type="evidence" value="ECO:0007669"/>
    <property type="project" value="TreeGrafter"/>
</dbReference>
<dbReference type="EMBL" id="BDSA01000003">
    <property type="protein sequence ID" value="GBE61518.1"/>
    <property type="molecule type" value="Genomic_DNA"/>
</dbReference>
<dbReference type="OrthoDB" id="198735at2759"/>
<keyword evidence="2 7" id="KW-0645">Protease</keyword>
<comment type="similarity">
    <text evidence="1">Belongs to the peptidase C48 family.</text>
</comment>
<dbReference type="InterPro" id="IPR038765">
    <property type="entry name" value="Papain-like_cys_pep_sf"/>
</dbReference>
<organism evidence="7 8">
    <name type="scientific">Babesia ovata</name>
    <dbReference type="NCBI Taxonomy" id="189622"/>
    <lineage>
        <taxon>Eukaryota</taxon>
        <taxon>Sar</taxon>
        <taxon>Alveolata</taxon>
        <taxon>Apicomplexa</taxon>
        <taxon>Aconoidasida</taxon>
        <taxon>Piroplasmida</taxon>
        <taxon>Babesiidae</taxon>
        <taxon>Babesia</taxon>
    </lineage>
</organism>
<keyword evidence="3" id="KW-0378">Hydrolase</keyword>
<evidence type="ECO:0000259" key="6">
    <source>
        <dbReference type="PROSITE" id="PS50600"/>
    </source>
</evidence>
<dbReference type="PROSITE" id="PS50600">
    <property type="entry name" value="ULP_PROTEASE"/>
    <property type="match status" value="1"/>
</dbReference>
<gene>
    <name evidence="7" type="ORF">BOVATA_030110</name>
</gene>
<feature type="region of interest" description="Disordered" evidence="5">
    <location>
        <begin position="1"/>
        <end position="67"/>
    </location>
</feature>
<evidence type="ECO:0000313" key="7">
    <source>
        <dbReference type="EMBL" id="GBE61518.1"/>
    </source>
</evidence>
<accession>A0A2H6KEU2</accession>
<dbReference type="Proteomes" id="UP000236319">
    <property type="component" value="Unassembled WGS sequence"/>
</dbReference>
<comment type="caution">
    <text evidence="7">The sequence shown here is derived from an EMBL/GenBank/DDBJ whole genome shotgun (WGS) entry which is preliminary data.</text>
</comment>
<sequence length="420" mass="47783">MGQSDAELLTSDPASPSSAANAMESEHTRTNSDDDGDRNHDSSGVGDTNETLSARSDSLKTDLRRSNQHVTAGKDTILYDDVLQEMTKLSLRGDICVQENLLDITEYHGSKSDRLLRKLRSIDDLQNGKIVEPLPVAGEPGFDLWDLKYRAELQEQQRAYVGSLFKNNLPERWLNLEKLGNAADALSLLRRGSASRVLADKFGIEMTRKHLRCLDGPHWLNDEVINFYLGLVQDRNDRLTGDGVAGIPRCFCFNTFFFNLLCGGDDPTTNYNYSAVSRWTSRRKLDVFAIDLLLIPVHVHKSHWCLGVVDMRPQSRRIMIFDSLGGYHSLFFRNMRRWLQDEHLNKKKVPIEDINEWEHSPAYAAEVGAPRQNNGHDCGVFLCLYAECISVGKPFDFSQQDIRDRRIMMIQQILRGSIYE</sequence>
<keyword evidence="4" id="KW-0788">Thiol protease</keyword>
<keyword evidence="8" id="KW-1185">Reference proteome</keyword>
<dbReference type="SUPFAM" id="SSF54001">
    <property type="entry name" value="Cysteine proteinases"/>
    <property type="match status" value="1"/>
</dbReference>
<dbReference type="Gene3D" id="3.40.395.10">
    <property type="entry name" value="Adenoviral Proteinase, Chain A"/>
    <property type="match status" value="1"/>
</dbReference>
<dbReference type="AlphaFoldDB" id="A0A2H6KEU2"/>
<dbReference type="VEuPathDB" id="PiroplasmaDB:BOVATA_030110"/>
<dbReference type="Pfam" id="PF02902">
    <property type="entry name" value="Peptidase_C48"/>
    <property type="match status" value="1"/>
</dbReference>
<dbReference type="RefSeq" id="XP_028867761.1">
    <property type="nucleotide sequence ID" value="XM_029011928.1"/>
</dbReference>
<dbReference type="GO" id="GO:0006508">
    <property type="term" value="P:proteolysis"/>
    <property type="evidence" value="ECO:0007669"/>
    <property type="project" value="UniProtKB-KW"/>
</dbReference>
<dbReference type="PANTHER" id="PTHR12606">
    <property type="entry name" value="SENTRIN/SUMO-SPECIFIC PROTEASE"/>
    <property type="match status" value="1"/>
</dbReference>
<evidence type="ECO:0000256" key="2">
    <source>
        <dbReference type="ARBA" id="ARBA00022670"/>
    </source>
</evidence>
<reference evidence="7 8" key="1">
    <citation type="journal article" date="2017" name="BMC Genomics">
        <title>Whole-genome assembly of Babesia ovata and comparative genomics between closely related pathogens.</title>
        <authorList>
            <person name="Yamagishi J."/>
            <person name="Asada M."/>
            <person name="Hakimi H."/>
            <person name="Tanaka T.Q."/>
            <person name="Sugimoto C."/>
            <person name="Kawazu S."/>
        </authorList>
    </citation>
    <scope>NUCLEOTIDE SEQUENCE [LARGE SCALE GENOMIC DNA]</scope>
    <source>
        <strain evidence="7 8">Miyake</strain>
    </source>
</reference>
<dbReference type="GO" id="GO:0016929">
    <property type="term" value="F:deSUMOylase activity"/>
    <property type="evidence" value="ECO:0007669"/>
    <property type="project" value="TreeGrafter"/>
</dbReference>
<evidence type="ECO:0000256" key="1">
    <source>
        <dbReference type="ARBA" id="ARBA00005234"/>
    </source>
</evidence>
<feature type="compositionally biased region" description="Basic and acidic residues" evidence="5">
    <location>
        <begin position="24"/>
        <end position="41"/>
    </location>
</feature>
<protein>
    <submittedName>
        <fullName evidence="7">Ulp1 protease C-terminal catalytic domain-containing protein</fullName>
    </submittedName>
</protein>
<evidence type="ECO:0000256" key="3">
    <source>
        <dbReference type="ARBA" id="ARBA00022801"/>
    </source>
</evidence>
<feature type="compositionally biased region" description="Low complexity" evidence="5">
    <location>
        <begin position="11"/>
        <end position="22"/>
    </location>
</feature>
<proteinExistence type="inferred from homology"/>
<evidence type="ECO:0000313" key="8">
    <source>
        <dbReference type="Proteomes" id="UP000236319"/>
    </source>
</evidence>
<name>A0A2H6KEU2_9APIC</name>
<dbReference type="InterPro" id="IPR003653">
    <property type="entry name" value="Peptidase_C48_C"/>
</dbReference>
<evidence type="ECO:0000256" key="5">
    <source>
        <dbReference type="SAM" id="MobiDB-lite"/>
    </source>
</evidence>
<feature type="compositionally biased region" description="Polar residues" evidence="5">
    <location>
        <begin position="45"/>
        <end position="56"/>
    </location>
</feature>
<feature type="domain" description="Ubiquitin-like protease family profile" evidence="6">
    <location>
        <begin position="204"/>
        <end position="389"/>
    </location>
</feature>
<dbReference type="GeneID" id="39875288"/>
<evidence type="ECO:0000256" key="4">
    <source>
        <dbReference type="ARBA" id="ARBA00022807"/>
    </source>
</evidence>
<dbReference type="PANTHER" id="PTHR12606:SF1">
    <property type="entry name" value="UBIQUITIN-LIKE-SPECIFIC PROTEASE 1A"/>
    <property type="match status" value="1"/>
</dbReference>